<dbReference type="InterPro" id="IPR002831">
    <property type="entry name" value="Tscrpt_reg_TrmB_N"/>
</dbReference>
<dbReference type="SUPFAM" id="SSF46785">
    <property type="entry name" value="Winged helix' DNA-binding domain"/>
    <property type="match status" value="1"/>
</dbReference>
<dbReference type="InterPro" id="IPR036390">
    <property type="entry name" value="WH_DNA-bd_sf"/>
</dbReference>
<name>A0A3P3R6Z7_9EURY</name>
<gene>
    <name evidence="3" type="ORF">EIK79_14790</name>
</gene>
<sequence>MSKTDQSHGTALGEMVSLVDIIREPTLARIYTTVRRTGPKSVSEIVDDLDVPERTAYDYVHTLEDAGFLQSVSETRPVSYTTTEIDLTLQVEGETRAITPAFVAAIAHRDTDDDIDVYLDKHGLDGLATALDYTREYIDGSVNHRIMARELDLSPLEASIILQALRDIVEEERED</sequence>
<organism evidence="3 4">
    <name type="scientific">Halocatena pleomorpha</name>
    <dbReference type="NCBI Taxonomy" id="1785090"/>
    <lineage>
        <taxon>Archaea</taxon>
        <taxon>Methanobacteriati</taxon>
        <taxon>Methanobacteriota</taxon>
        <taxon>Stenosarchaea group</taxon>
        <taxon>Halobacteria</taxon>
        <taxon>Halobacteriales</taxon>
        <taxon>Natronomonadaceae</taxon>
        <taxon>Halocatena</taxon>
    </lineage>
</organism>
<dbReference type="OrthoDB" id="350231at2157"/>
<dbReference type="Pfam" id="PF01978">
    <property type="entry name" value="TrmB"/>
    <property type="match status" value="1"/>
</dbReference>
<dbReference type="AlphaFoldDB" id="A0A3P3R6Z7"/>
<dbReference type="InterPro" id="IPR055860">
    <property type="entry name" value="DUF7437"/>
</dbReference>
<dbReference type="Pfam" id="PF24218">
    <property type="entry name" value="DUF7437"/>
    <property type="match status" value="1"/>
</dbReference>
<evidence type="ECO:0000259" key="1">
    <source>
        <dbReference type="Pfam" id="PF01978"/>
    </source>
</evidence>
<feature type="domain" description="Transcription regulator TrmB N-terminal" evidence="1">
    <location>
        <begin position="28"/>
        <end position="83"/>
    </location>
</feature>
<proteinExistence type="predicted"/>
<dbReference type="EMBL" id="RRCH01000032">
    <property type="protein sequence ID" value="RRJ28788.1"/>
    <property type="molecule type" value="Genomic_DNA"/>
</dbReference>
<evidence type="ECO:0000259" key="2">
    <source>
        <dbReference type="Pfam" id="PF24218"/>
    </source>
</evidence>
<accession>A0A3P3R6Z7</accession>
<evidence type="ECO:0000313" key="3">
    <source>
        <dbReference type="EMBL" id="RRJ28788.1"/>
    </source>
</evidence>
<protein>
    <submittedName>
        <fullName evidence="3">ArsR family transcriptional regulator</fullName>
    </submittedName>
</protein>
<evidence type="ECO:0000313" key="4">
    <source>
        <dbReference type="Proteomes" id="UP000282322"/>
    </source>
</evidence>
<feature type="domain" description="DUF7437" evidence="2">
    <location>
        <begin position="109"/>
        <end position="172"/>
    </location>
</feature>
<reference evidence="3 4" key="1">
    <citation type="submission" date="2018-11" db="EMBL/GenBank/DDBJ databases">
        <title>Taxonoimc description of Halomarina strain SPP-AMP-1.</title>
        <authorList>
            <person name="Pal Y."/>
            <person name="Srinivasana K."/>
            <person name="Verma A."/>
            <person name="Kumar P."/>
        </authorList>
    </citation>
    <scope>NUCLEOTIDE SEQUENCE [LARGE SCALE GENOMIC DNA]</scope>
    <source>
        <strain evidence="3 4">SPP-AMP-1</strain>
    </source>
</reference>
<dbReference type="Proteomes" id="UP000282322">
    <property type="component" value="Unassembled WGS sequence"/>
</dbReference>
<dbReference type="InterPro" id="IPR036388">
    <property type="entry name" value="WH-like_DNA-bd_sf"/>
</dbReference>
<keyword evidence="4" id="KW-1185">Reference proteome</keyword>
<dbReference type="Gene3D" id="1.10.10.10">
    <property type="entry name" value="Winged helix-like DNA-binding domain superfamily/Winged helix DNA-binding domain"/>
    <property type="match status" value="1"/>
</dbReference>
<comment type="caution">
    <text evidence="3">The sequence shown here is derived from an EMBL/GenBank/DDBJ whole genome shotgun (WGS) entry which is preliminary data.</text>
</comment>
<dbReference type="RefSeq" id="WP_124956050.1">
    <property type="nucleotide sequence ID" value="NZ_RRCH01000032.1"/>
</dbReference>